<evidence type="ECO:0000256" key="2">
    <source>
        <dbReference type="ARBA" id="ARBA00004162"/>
    </source>
</evidence>
<dbReference type="EC" id="3.6.1.26" evidence="6"/>
<evidence type="ECO:0000256" key="3">
    <source>
        <dbReference type="ARBA" id="ARBA00004927"/>
    </source>
</evidence>
<evidence type="ECO:0000256" key="5">
    <source>
        <dbReference type="ARBA" id="ARBA00006435"/>
    </source>
</evidence>
<sequence>MQALCGSPADNDSLWHDVRYCTQGIAPPPPQQKPDCLKVTSHYVVLHGKPVSPHNFLLLPSCRITGIECPFIVTNDAANYWDAAWENARSGGSVPVQFPNIGLGVNSKGARRLNQLHIHMAGVRASTQRRLQELEATGRVAFQPSQWGDLQYQAAVTGTLGSGDRTYRVLRLNSLDQNLFALLNRYVVVRFGLDMADQTLVVVPKTTPAGGFAGSFYVLNSDASLHDGTSTCDHLLVYT</sequence>
<evidence type="ECO:0000256" key="12">
    <source>
        <dbReference type="ARBA" id="ARBA00023098"/>
    </source>
</evidence>
<dbReference type="InterPro" id="IPR036265">
    <property type="entry name" value="HIT-like_sf"/>
</dbReference>
<comment type="subcellular location">
    <subcellularLocation>
        <location evidence="2">Cell membrane</location>
        <topology evidence="2">Single-pass membrane protein</topology>
    </subcellularLocation>
</comment>
<comment type="similarity">
    <text evidence="5">Belongs to the Cdh family.</text>
</comment>
<keyword evidence="19" id="KW-1185">Reference proteome</keyword>
<evidence type="ECO:0000256" key="15">
    <source>
        <dbReference type="ARBA" id="ARBA00023264"/>
    </source>
</evidence>
<reference evidence="18 19" key="1">
    <citation type="journal article" date="2016" name="Arch. Microbiol.">
        <title>Streptomyces zhihengii sp. nov., isolated from rhizospheric soil of Psammosilene tunicoides.</title>
        <authorList>
            <person name="Huang M.J."/>
            <person name="Fei J.J."/>
            <person name="Salam N."/>
            <person name="Kim C.J."/>
            <person name="Hozzein W.N."/>
            <person name="Xiao M."/>
            <person name="Huang H.Q."/>
            <person name="Li W.J."/>
        </authorList>
    </citation>
    <scope>NUCLEOTIDE SEQUENCE [LARGE SCALE GENOMIC DNA]</scope>
    <source>
        <strain evidence="18 19">YIM T102</strain>
    </source>
</reference>
<gene>
    <name evidence="18" type="ORF">JE024_33310</name>
</gene>
<dbReference type="InterPro" id="IPR003763">
    <property type="entry name" value="CDP-diacylglyc_Pase"/>
</dbReference>
<keyword evidence="8" id="KW-0444">Lipid biosynthesis</keyword>
<evidence type="ECO:0000256" key="4">
    <source>
        <dbReference type="ARBA" id="ARBA00005189"/>
    </source>
</evidence>
<evidence type="ECO:0000256" key="16">
    <source>
        <dbReference type="ARBA" id="ARBA00032888"/>
    </source>
</evidence>
<evidence type="ECO:0000256" key="17">
    <source>
        <dbReference type="ARBA" id="ARBA00032892"/>
    </source>
</evidence>
<keyword evidence="7" id="KW-1003">Cell membrane</keyword>
<evidence type="ECO:0000256" key="14">
    <source>
        <dbReference type="ARBA" id="ARBA00023209"/>
    </source>
</evidence>
<keyword evidence="12" id="KW-0443">Lipid metabolism</keyword>
<evidence type="ECO:0000313" key="19">
    <source>
        <dbReference type="Proteomes" id="UP000664109"/>
    </source>
</evidence>
<evidence type="ECO:0000256" key="11">
    <source>
        <dbReference type="ARBA" id="ARBA00022989"/>
    </source>
</evidence>
<keyword evidence="15" id="KW-1208">Phospholipid metabolism</keyword>
<name>A0ABS2V1Y5_9ACTN</name>
<evidence type="ECO:0000256" key="7">
    <source>
        <dbReference type="ARBA" id="ARBA00022475"/>
    </source>
</evidence>
<evidence type="ECO:0000256" key="8">
    <source>
        <dbReference type="ARBA" id="ARBA00022516"/>
    </source>
</evidence>
<comment type="pathway">
    <text evidence="4">Lipid metabolism.</text>
</comment>
<evidence type="ECO:0000256" key="9">
    <source>
        <dbReference type="ARBA" id="ARBA00022692"/>
    </source>
</evidence>
<organism evidence="18 19">
    <name type="scientific">Streptomyces zhihengii</name>
    <dbReference type="NCBI Taxonomy" id="1818004"/>
    <lineage>
        <taxon>Bacteria</taxon>
        <taxon>Bacillati</taxon>
        <taxon>Actinomycetota</taxon>
        <taxon>Actinomycetes</taxon>
        <taxon>Kitasatosporales</taxon>
        <taxon>Streptomycetaceae</taxon>
        <taxon>Streptomyces</taxon>
    </lineage>
</organism>
<evidence type="ECO:0000313" key="18">
    <source>
        <dbReference type="EMBL" id="MBM9623477.1"/>
    </source>
</evidence>
<dbReference type="SUPFAM" id="SSF54197">
    <property type="entry name" value="HIT-like"/>
    <property type="match status" value="1"/>
</dbReference>
<accession>A0ABS2V1Y5</accession>
<comment type="pathway">
    <text evidence="3">Phospholipid metabolism; CDP-diacylglycerol degradation; phosphatidate from CDP-diacylglycerol: step 1/1.</text>
</comment>
<comment type="caution">
    <text evidence="18">The sequence shown here is derived from an EMBL/GenBank/DDBJ whole genome shotgun (WGS) entry which is preliminary data.</text>
</comment>
<dbReference type="Gene3D" id="3.30.428.30">
    <property type="entry name" value="HIT family - CDH-like"/>
    <property type="match status" value="1"/>
</dbReference>
<keyword evidence="9" id="KW-0812">Transmembrane</keyword>
<evidence type="ECO:0000256" key="1">
    <source>
        <dbReference type="ARBA" id="ARBA00001007"/>
    </source>
</evidence>
<keyword evidence="10" id="KW-0378">Hydrolase</keyword>
<evidence type="ECO:0000256" key="10">
    <source>
        <dbReference type="ARBA" id="ARBA00022801"/>
    </source>
</evidence>
<keyword evidence="14" id="KW-0594">Phospholipid biosynthesis</keyword>
<keyword evidence="11" id="KW-1133">Transmembrane helix</keyword>
<dbReference type="Pfam" id="PF02611">
    <property type="entry name" value="CDH"/>
    <property type="match status" value="1"/>
</dbReference>
<proteinExistence type="inferred from homology"/>
<evidence type="ECO:0000256" key="13">
    <source>
        <dbReference type="ARBA" id="ARBA00023136"/>
    </source>
</evidence>
<dbReference type="EMBL" id="JAFEJA010000002">
    <property type="protein sequence ID" value="MBM9623477.1"/>
    <property type="molecule type" value="Genomic_DNA"/>
</dbReference>
<comment type="catalytic activity">
    <reaction evidence="1">
        <text>a CDP-1,2-diacyl-sn-glycerol + H2O = a 1,2-diacyl-sn-glycero-3-phosphate + CMP + 2 H(+)</text>
        <dbReference type="Rhea" id="RHEA:15221"/>
        <dbReference type="ChEBI" id="CHEBI:15377"/>
        <dbReference type="ChEBI" id="CHEBI:15378"/>
        <dbReference type="ChEBI" id="CHEBI:58332"/>
        <dbReference type="ChEBI" id="CHEBI:58608"/>
        <dbReference type="ChEBI" id="CHEBI:60377"/>
        <dbReference type="EC" id="3.6.1.26"/>
    </reaction>
</comment>
<dbReference type="Proteomes" id="UP000664109">
    <property type="component" value="Unassembled WGS sequence"/>
</dbReference>
<evidence type="ECO:0000256" key="6">
    <source>
        <dbReference type="ARBA" id="ARBA00012375"/>
    </source>
</evidence>
<keyword evidence="13" id="KW-0472">Membrane</keyword>
<protein>
    <recommendedName>
        <fullName evidence="6">CDP-diacylglycerol diphosphatase</fullName>
        <ecNumber evidence="6">3.6.1.26</ecNumber>
    </recommendedName>
    <alternativeName>
        <fullName evidence="16">CDP-diacylglycerol phosphatidylhydrolase</fullName>
    </alternativeName>
    <alternativeName>
        <fullName evidence="17">CDP-diglyceride hydrolase</fullName>
    </alternativeName>
</protein>